<evidence type="ECO:0000256" key="2">
    <source>
        <dbReference type="ARBA" id="ARBA00022679"/>
    </source>
</evidence>
<accession>A0A0H2S638</accession>
<evidence type="ECO:0000259" key="11">
    <source>
        <dbReference type="PROSITE" id="PS50011"/>
    </source>
</evidence>
<sequence>MATTTAPPPRLHTSTHNHAHPQDGYEFPISPSSSLGSNTHRNNNNTSSSSGNNKLNGNMSAGQPHRDFPVQRPAAPSRASSSGRPSSTPMPSSSSTTSATRPASPPPAAPAPPPPPRRMPTHPKHPSSSSSKLLTQSSLSPSHASLNSSSMASTSMQFHSPQPSQDLENRPVKTVNRLDYIRDDERKSRILNHYLVQKKVGNGQHGLVYYGIDMANGMRAVAIKVCRRKNPKDARMEALRKNNPTLHASNGGGMVRTGVFGKLRGGKIVQGPAPGERLYDQLEGEEKKVLREIAIMKKCKHGQVVQLYEVIDDKLSHKIFMVMEFMGGGEIKWQEPKRKVPVLTVDQTRRICRDVVLGLEYLHHQGIIHRDIKPANLLWTKDRKNVKITDFGVSHFSYAQRLSALRAGREWRANASNDPNSQPALSPPSQQGGEIQDEDEASALESLVTEEGESFDPILFDTLHDSAYSLSRQAGTPSFLAPEIVWEYREGILDSLSASAGSGGWVESLNSQGQGGSSSWFGQNNGSPSTGRMWTQPQDSAPPAERQLRTLPTESALGTADTVGQEKAQQQPRSASAGDFSSGPAFELRDPVASPSPSQKQTVVQTVEPSSSTLSSMDIVGDSESDVGGAIRIRTLPPTPLPEENPMEREQELRLRIQGEDSNDAAAHAASSLSLSRSQQQQADSQRDSCASPNASPAPQLSTSASPTPFSPSPSSSSKRPTLQDFPRPPITKSIDVWALGVTLFCLLTGRTPWYAPHEFALFRAIHAEAVVLPEKVGIDELPIPPSTSSSLPIPTSASSGTMSTSGSESVNVNGRVVSVPLGPVFAEKPVKYGPPPPPQDNEKGSELEEDEGEVIVKLLGGLLEKDYRKRWTLEQVKSLAWITRDIPNPEVWLRETSPYLHDPVRVSADEVNVAVTALKFEWNPVSFFRRLKGRLKHGVAQGQAGYKHGMDADLRLKESGVREGRSRRKEGPVVRDYGVQTADKDVRDRAQYEAEPQPQSHETSYWAYYWRPQRWRGFETQASCEAELDTDGVHPEYCVEARSERRPFGYCERCFDAGRDGSDGEQATNAS</sequence>
<evidence type="ECO:0000313" key="13">
    <source>
        <dbReference type="Proteomes" id="UP000053477"/>
    </source>
</evidence>
<feature type="region of interest" description="Disordered" evidence="10">
    <location>
        <begin position="959"/>
        <end position="999"/>
    </location>
</feature>
<feature type="region of interest" description="Disordered" evidence="10">
    <location>
        <begin position="1"/>
        <end position="172"/>
    </location>
</feature>
<dbReference type="Proteomes" id="UP000053477">
    <property type="component" value="Unassembled WGS sequence"/>
</dbReference>
<evidence type="ECO:0000256" key="1">
    <source>
        <dbReference type="ARBA" id="ARBA00022527"/>
    </source>
</evidence>
<feature type="compositionally biased region" description="Low complexity" evidence="10">
    <location>
        <begin position="702"/>
        <end position="718"/>
    </location>
</feature>
<evidence type="ECO:0000256" key="7">
    <source>
        <dbReference type="PIRSR" id="PIRSR630616-2"/>
    </source>
</evidence>
<evidence type="ECO:0000256" key="9">
    <source>
        <dbReference type="PROSITE-ProRule" id="PRU10141"/>
    </source>
</evidence>
<proteinExistence type="predicted"/>
<reference evidence="12 13" key="1">
    <citation type="submission" date="2015-04" db="EMBL/GenBank/DDBJ databases">
        <title>Complete genome sequence of Schizopora paradoxa KUC8140, a cosmopolitan wood degrader in East Asia.</title>
        <authorList>
            <consortium name="DOE Joint Genome Institute"/>
            <person name="Min B."/>
            <person name="Park H."/>
            <person name="Jang Y."/>
            <person name="Kim J.-J."/>
            <person name="Kim K.H."/>
            <person name="Pangilinan J."/>
            <person name="Lipzen A."/>
            <person name="Riley R."/>
            <person name="Grigoriev I.V."/>
            <person name="Spatafora J.W."/>
            <person name="Choi I.-G."/>
        </authorList>
    </citation>
    <scope>NUCLEOTIDE SEQUENCE [LARGE SCALE GENOMIC DNA]</scope>
    <source>
        <strain evidence="12 13">KUC8140</strain>
    </source>
</reference>
<organism evidence="12 13">
    <name type="scientific">Schizopora paradoxa</name>
    <dbReference type="NCBI Taxonomy" id="27342"/>
    <lineage>
        <taxon>Eukaryota</taxon>
        <taxon>Fungi</taxon>
        <taxon>Dikarya</taxon>
        <taxon>Basidiomycota</taxon>
        <taxon>Agaricomycotina</taxon>
        <taxon>Agaricomycetes</taxon>
        <taxon>Hymenochaetales</taxon>
        <taxon>Schizoporaceae</taxon>
        <taxon>Schizopora</taxon>
    </lineage>
</organism>
<feature type="compositionally biased region" description="Basic and acidic residues" evidence="10">
    <location>
        <begin position="646"/>
        <end position="659"/>
    </location>
</feature>
<dbReference type="STRING" id="27342.A0A0H2S638"/>
<dbReference type="SMART" id="SM00220">
    <property type="entry name" value="S_TKc"/>
    <property type="match status" value="1"/>
</dbReference>
<feature type="compositionally biased region" description="Acidic residues" evidence="10">
    <location>
        <begin position="435"/>
        <end position="448"/>
    </location>
</feature>
<dbReference type="Gene3D" id="3.30.200.20">
    <property type="entry name" value="Phosphorylase Kinase, domain 1"/>
    <property type="match status" value="2"/>
</dbReference>
<protein>
    <recommendedName>
        <fullName evidence="11">Protein kinase domain-containing protein</fullName>
    </recommendedName>
</protein>
<keyword evidence="3 7" id="KW-0547">Nucleotide-binding</keyword>
<dbReference type="EMBL" id="KQ085908">
    <property type="protein sequence ID" value="KLO17113.1"/>
    <property type="molecule type" value="Genomic_DNA"/>
</dbReference>
<dbReference type="PROSITE" id="PS00107">
    <property type="entry name" value="PROTEIN_KINASE_ATP"/>
    <property type="match status" value="1"/>
</dbReference>
<dbReference type="GO" id="GO:0005524">
    <property type="term" value="F:ATP binding"/>
    <property type="evidence" value="ECO:0007669"/>
    <property type="project" value="UniProtKB-UniRule"/>
</dbReference>
<dbReference type="PANTHER" id="PTHR24350">
    <property type="entry name" value="SERINE/THREONINE-PROTEIN KINASE IAL-RELATED"/>
    <property type="match status" value="1"/>
</dbReference>
<dbReference type="InterPro" id="IPR000719">
    <property type="entry name" value="Prot_kinase_dom"/>
</dbReference>
<evidence type="ECO:0000256" key="3">
    <source>
        <dbReference type="ARBA" id="ARBA00022741"/>
    </source>
</evidence>
<feature type="active site" description="Proton acceptor" evidence="6">
    <location>
        <position position="371"/>
    </location>
</feature>
<dbReference type="Gene3D" id="1.10.510.10">
    <property type="entry name" value="Transferase(Phosphotransferase) domain 1"/>
    <property type="match status" value="2"/>
</dbReference>
<evidence type="ECO:0000313" key="12">
    <source>
        <dbReference type="EMBL" id="KLO17113.1"/>
    </source>
</evidence>
<feature type="compositionally biased region" description="Low complexity" evidence="10">
    <location>
        <begin position="72"/>
        <end position="102"/>
    </location>
</feature>
<evidence type="ECO:0000256" key="5">
    <source>
        <dbReference type="ARBA" id="ARBA00022840"/>
    </source>
</evidence>
<feature type="compositionally biased region" description="Low complexity" evidence="10">
    <location>
        <begin position="34"/>
        <end position="60"/>
    </location>
</feature>
<feature type="compositionally biased region" description="Pro residues" evidence="10">
    <location>
        <begin position="1"/>
        <end position="10"/>
    </location>
</feature>
<dbReference type="InterPro" id="IPR011009">
    <property type="entry name" value="Kinase-like_dom_sf"/>
</dbReference>
<gene>
    <name evidence="12" type="ORF">SCHPADRAFT_181401</name>
</gene>
<feature type="region of interest" description="Disordered" evidence="10">
    <location>
        <begin position="413"/>
        <end position="448"/>
    </location>
</feature>
<feature type="compositionally biased region" description="Basic and acidic residues" evidence="10">
    <location>
        <begin position="959"/>
        <end position="974"/>
    </location>
</feature>
<keyword evidence="5 7" id="KW-0067">ATP-binding</keyword>
<dbReference type="SUPFAM" id="SSF56112">
    <property type="entry name" value="Protein kinase-like (PK-like)"/>
    <property type="match status" value="2"/>
</dbReference>
<feature type="cross-link" description="Glycyl lysine isopeptide (Lys-Gly) (interchain with G-Cter in SUMO2)" evidence="8">
    <location>
        <position position="373"/>
    </location>
</feature>
<feature type="region of interest" description="Disordered" evidence="10">
    <location>
        <begin position="500"/>
        <end position="728"/>
    </location>
</feature>
<dbReference type="OrthoDB" id="68483at2759"/>
<dbReference type="Pfam" id="PF00069">
    <property type="entry name" value="Pkinase"/>
    <property type="match status" value="1"/>
</dbReference>
<feature type="region of interest" description="Disordered" evidence="10">
    <location>
        <begin position="784"/>
        <end position="810"/>
    </location>
</feature>
<keyword evidence="4" id="KW-0418">Kinase</keyword>
<evidence type="ECO:0000256" key="8">
    <source>
        <dbReference type="PIRSR" id="PIRSR630616-3"/>
    </source>
</evidence>
<feature type="binding site" evidence="7">
    <location>
        <position position="390"/>
    </location>
    <ligand>
        <name>ATP</name>
        <dbReference type="ChEBI" id="CHEBI:30616"/>
    </ligand>
</feature>
<feature type="compositionally biased region" description="Polar residues" evidence="10">
    <location>
        <begin position="595"/>
        <end position="616"/>
    </location>
</feature>
<dbReference type="FunCoup" id="A0A0H2S638">
    <property type="interactions" value="427"/>
</dbReference>
<evidence type="ECO:0000256" key="6">
    <source>
        <dbReference type="PIRSR" id="PIRSR630616-1"/>
    </source>
</evidence>
<feature type="compositionally biased region" description="Basic and acidic residues" evidence="10">
    <location>
        <begin position="983"/>
        <end position="993"/>
    </location>
</feature>
<keyword evidence="1" id="KW-0723">Serine/threonine-protein kinase</keyword>
<keyword evidence="2" id="KW-0808">Transferase</keyword>
<dbReference type="PROSITE" id="PS50011">
    <property type="entry name" value="PROTEIN_KINASE_DOM"/>
    <property type="match status" value="1"/>
</dbReference>
<keyword evidence="13" id="KW-1185">Reference proteome</keyword>
<feature type="compositionally biased region" description="Low complexity" evidence="10">
    <location>
        <begin position="126"/>
        <end position="160"/>
    </location>
</feature>
<feature type="domain" description="Protein kinase" evidence="11">
    <location>
        <begin position="194"/>
        <end position="614"/>
    </location>
</feature>
<feature type="compositionally biased region" description="Polar residues" evidence="10">
    <location>
        <begin position="528"/>
        <end position="539"/>
    </location>
</feature>
<dbReference type="InterPro" id="IPR017441">
    <property type="entry name" value="Protein_kinase_ATP_BS"/>
</dbReference>
<feature type="compositionally biased region" description="Low complexity" evidence="10">
    <location>
        <begin position="664"/>
        <end position="692"/>
    </location>
</feature>
<feature type="compositionally biased region" description="Polar residues" evidence="10">
    <location>
        <begin position="414"/>
        <end position="433"/>
    </location>
</feature>
<feature type="compositionally biased region" description="Pro residues" evidence="10">
    <location>
        <begin position="103"/>
        <end position="118"/>
    </location>
</feature>
<name>A0A0H2S638_9AGAM</name>
<feature type="compositionally biased region" description="Low complexity" evidence="10">
    <location>
        <begin position="787"/>
        <end position="810"/>
    </location>
</feature>
<dbReference type="InParanoid" id="A0A0H2S638"/>
<dbReference type="GO" id="GO:0004674">
    <property type="term" value="F:protein serine/threonine kinase activity"/>
    <property type="evidence" value="ECO:0007669"/>
    <property type="project" value="UniProtKB-KW"/>
</dbReference>
<feature type="compositionally biased region" description="Low complexity" evidence="10">
    <location>
        <begin position="517"/>
        <end position="527"/>
    </location>
</feature>
<feature type="region of interest" description="Disordered" evidence="10">
    <location>
        <begin position="828"/>
        <end position="850"/>
    </location>
</feature>
<evidence type="ECO:0000256" key="4">
    <source>
        <dbReference type="ARBA" id="ARBA00022777"/>
    </source>
</evidence>
<feature type="binding site" evidence="9">
    <location>
        <position position="224"/>
    </location>
    <ligand>
        <name>ATP</name>
        <dbReference type="ChEBI" id="CHEBI:30616"/>
    </ligand>
</feature>
<dbReference type="InterPro" id="IPR030616">
    <property type="entry name" value="Aur-like"/>
</dbReference>
<evidence type="ECO:0000256" key="10">
    <source>
        <dbReference type="SAM" id="MobiDB-lite"/>
    </source>
</evidence>
<dbReference type="AlphaFoldDB" id="A0A0H2S638"/>